<dbReference type="EMBL" id="BPLR01001250">
    <property type="protein sequence ID" value="GIZ01075.1"/>
    <property type="molecule type" value="Genomic_DNA"/>
</dbReference>
<accession>A0AAV4Y4E8</accession>
<organism evidence="1 2">
    <name type="scientific">Caerostris extrusa</name>
    <name type="common">Bark spider</name>
    <name type="synonym">Caerostris bankana</name>
    <dbReference type="NCBI Taxonomy" id="172846"/>
    <lineage>
        <taxon>Eukaryota</taxon>
        <taxon>Metazoa</taxon>
        <taxon>Ecdysozoa</taxon>
        <taxon>Arthropoda</taxon>
        <taxon>Chelicerata</taxon>
        <taxon>Arachnida</taxon>
        <taxon>Araneae</taxon>
        <taxon>Araneomorphae</taxon>
        <taxon>Entelegynae</taxon>
        <taxon>Araneoidea</taxon>
        <taxon>Araneidae</taxon>
        <taxon>Caerostris</taxon>
    </lineage>
</organism>
<name>A0AAV4Y4E8_CAEEX</name>
<dbReference type="Proteomes" id="UP001054945">
    <property type="component" value="Unassembled WGS sequence"/>
</dbReference>
<protein>
    <submittedName>
        <fullName evidence="1">Uncharacterized protein</fullName>
    </submittedName>
</protein>
<reference evidence="1 2" key="1">
    <citation type="submission" date="2021-06" db="EMBL/GenBank/DDBJ databases">
        <title>Caerostris extrusa draft genome.</title>
        <authorList>
            <person name="Kono N."/>
            <person name="Arakawa K."/>
        </authorList>
    </citation>
    <scope>NUCLEOTIDE SEQUENCE [LARGE SCALE GENOMIC DNA]</scope>
</reference>
<keyword evidence="2" id="KW-1185">Reference proteome</keyword>
<gene>
    <name evidence="1" type="ORF">CEXT_717301</name>
</gene>
<proteinExistence type="predicted"/>
<evidence type="ECO:0000313" key="1">
    <source>
        <dbReference type="EMBL" id="GIZ01075.1"/>
    </source>
</evidence>
<dbReference type="AlphaFoldDB" id="A0AAV4Y4E8"/>
<sequence length="89" mass="10059">MCHPIVTCLYSLPTRLCIDPEFPIAEYFYINWGFVWADEAKEAENSTPSTRLERRVMVFICGDDGCREEGGCRGVYRVGGGIDCEWSGL</sequence>
<comment type="caution">
    <text evidence="1">The sequence shown here is derived from an EMBL/GenBank/DDBJ whole genome shotgun (WGS) entry which is preliminary data.</text>
</comment>
<evidence type="ECO:0000313" key="2">
    <source>
        <dbReference type="Proteomes" id="UP001054945"/>
    </source>
</evidence>